<dbReference type="Proteomes" id="UP000523614">
    <property type="component" value="Unassembled WGS sequence"/>
</dbReference>
<feature type="domain" description="HMA" evidence="4">
    <location>
        <begin position="14"/>
        <end position="79"/>
    </location>
</feature>
<feature type="transmembrane region" description="Helical" evidence="3">
    <location>
        <begin position="117"/>
        <end position="135"/>
    </location>
</feature>
<dbReference type="SUPFAM" id="SSF55008">
    <property type="entry name" value="HMA, heavy metal-associated domain"/>
    <property type="match status" value="1"/>
</dbReference>
<keyword evidence="1" id="KW-0479">Metal-binding</keyword>
<keyword evidence="2" id="KW-1278">Translocase</keyword>
<gene>
    <name evidence="5" type="ORF">GX570_08290</name>
</gene>
<evidence type="ECO:0000256" key="2">
    <source>
        <dbReference type="ARBA" id="ARBA00022967"/>
    </source>
</evidence>
<accession>A0A847HBM2</accession>
<name>A0A847HBM2_9CORY</name>
<dbReference type="GO" id="GO:0016020">
    <property type="term" value="C:membrane"/>
    <property type="evidence" value="ECO:0007669"/>
    <property type="project" value="TreeGrafter"/>
</dbReference>
<dbReference type="PANTHER" id="PTHR43520">
    <property type="entry name" value="ATP7, ISOFORM B"/>
    <property type="match status" value="1"/>
</dbReference>
<reference evidence="5 6" key="1">
    <citation type="journal article" date="2020" name="Biotechnol. Biofuels">
        <title>New insights from the biogas microbiome by comprehensive genome-resolved metagenomics of nearly 1600 species originating from multiple anaerobic digesters.</title>
        <authorList>
            <person name="Campanaro S."/>
            <person name="Treu L."/>
            <person name="Rodriguez-R L.M."/>
            <person name="Kovalovszki A."/>
            <person name="Ziels R.M."/>
            <person name="Maus I."/>
            <person name="Zhu X."/>
            <person name="Kougias P.G."/>
            <person name="Basile A."/>
            <person name="Luo G."/>
            <person name="Schluter A."/>
            <person name="Konstantinidis K.T."/>
            <person name="Angelidaki I."/>
        </authorList>
    </citation>
    <scope>NUCLEOTIDE SEQUENCE [LARGE SCALE GENOMIC DNA]</scope>
    <source>
        <strain evidence="5">AS06rmzACSIP_235</strain>
    </source>
</reference>
<dbReference type="InterPro" id="IPR036163">
    <property type="entry name" value="HMA_dom_sf"/>
</dbReference>
<evidence type="ECO:0000259" key="4">
    <source>
        <dbReference type="PROSITE" id="PS50846"/>
    </source>
</evidence>
<sequence length="178" mass="19250">MTHTPQMQPAVDLVQVDLGVTGMTCTSCSARVERKLNKVEGVEATVNFATESASVSYDPAKIDPGSLIEVVRNAGYDAFEVAGESAAEDAGIDGASISEDPHEAARRREAADLKHRLTISALLTVPIVLLSMIPALQFTNWQWAVLTMTTPVFFWGGAPFHRATFVNLRHGSFTMDTL</sequence>
<proteinExistence type="predicted"/>
<evidence type="ECO:0000256" key="3">
    <source>
        <dbReference type="SAM" id="Phobius"/>
    </source>
</evidence>
<dbReference type="AlphaFoldDB" id="A0A847HBM2"/>
<dbReference type="FunFam" id="3.30.70.100:FF:000005">
    <property type="entry name" value="Copper-exporting P-type ATPase A"/>
    <property type="match status" value="1"/>
</dbReference>
<protein>
    <submittedName>
        <fullName evidence="5">Cation-translocating P-type ATPase</fullName>
    </submittedName>
</protein>
<dbReference type="EMBL" id="JAAYYP010000292">
    <property type="protein sequence ID" value="NLF91327.1"/>
    <property type="molecule type" value="Genomic_DNA"/>
</dbReference>
<feature type="non-terminal residue" evidence="5">
    <location>
        <position position="178"/>
    </location>
</feature>
<organism evidence="5 6">
    <name type="scientific">Corynebacterium marinum</name>
    <dbReference type="NCBI Taxonomy" id="349751"/>
    <lineage>
        <taxon>Bacteria</taxon>
        <taxon>Bacillati</taxon>
        <taxon>Actinomycetota</taxon>
        <taxon>Actinomycetes</taxon>
        <taxon>Mycobacteriales</taxon>
        <taxon>Corynebacteriaceae</taxon>
        <taxon>Corynebacterium</taxon>
    </lineage>
</organism>
<dbReference type="PROSITE" id="PS01047">
    <property type="entry name" value="HMA_1"/>
    <property type="match status" value="1"/>
</dbReference>
<dbReference type="GO" id="GO:0043682">
    <property type="term" value="F:P-type divalent copper transporter activity"/>
    <property type="evidence" value="ECO:0007669"/>
    <property type="project" value="TreeGrafter"/>
</dbReference>
<dbReference type="Gene3D" id="3.30.70.100">
    <property type="match status" value="1"/>
</dbReference>
<dbReference type="Pfam" id="PF00403">
    <property type="entry name" value="HMA"/>
    <property type="match status" value="1"/>
</dbReference>
<keyword evidence="3" id="KW-0812">Transmembrane</keyword>
<dbReference type="InterPro" id="IPR006121">
    <property type="entry name" value="HMA_dom"/>
</dbReference>
<dbReference type="InterPro" id="IPR017969">
    <property type="entry name" value="Heavy-metal-associated_CS"/>
</dbReference>
<dbReference type="PROSITE" id="PS50846">
    <property type="entry name" value="HMA_2"/>
    <property type="match status" value="1"/>
</dbReference>
<keyword evidence="3" id="KW-1133">Transmembrane helix</keyword>
<keyword evidence="3" id="KW-0472">Membrane</keyword>
<comment type="caution">
    <text evidence="5">The sequence shown here is derived from an EMBL/GenBank/DDBJ whole genome shotgun (WGS) entry which is preliminary data.</text>
</comment>
<dbReference type="GO" id="GO:0005507">
    <property type="term" value="F:copper ion binding"/>
    <property type="evidence" value="ECO:0007669"/>
    <property type="project" value="TreeGrafter"/>
</dbReference>
<evidence type="ECO:0000256" key="1">
    <source>
        <dbReference type="ARBA" id="ARBA00022723"/>
    </source>
</evidence>
<feature type="transmembrane region" description="Helical" evidence="3">
    <location>
        <begin position="141"/>
        <end position="160"/>
    </location>
</feature>
<evidence type="ECO:0000313" key="6">
    <source>
        <dbReference type="Proteomes" id="UP000523614"/>
    </source>
</evidence>
<dbReference type="CDD" id="cd00371">
    <property type="entry name" value="HMA"/>
    <property type="match status" value="1"/>
</dbReference>
<evidence type="ECO:0000313" key="5">
    <source>
        <dbReference type="EMBL" id="NLF91327.1"/>
    </source>
</evidence>
<dbReference type="PANTHER" id="PTHR43520:SF8">
    <property type="entry name" value="P-TYPE CU(+) TRANSPORTER"/>
    <property type="match status" value="1"/>
</dbReference>
<dbReference type="GO" id="GO:0055070">
    <property type="term" value="P:copper ion homeostasis"/>
    <property type="evidence" value="ECO:0007669"/>
    <property type="project" value="TreeGrafter"/>
</dbReference>